<proteinExistence type="predicted"/>
<comment type="caution">
    <text evidence="1">The sequence shown here is derived from an EMBL/GenBank/DDBJ whole genome shotgun (WGS) entry which is preliminary data.</text>
</comment>
<name>A0ACA9STQ9_9GLOM</name>
<dbReference type="Proteomes" id="UP000789920">
    <property type="component" value="Unassembled WGS sequence"/>
</dbReference>
<organism evidence="1 2">
    <name type="scientific">Racocetra persica</name>
    <dbReference type="NCBI Taxonomy" id="160502"/>
    <lineage>
        <taxon>Eukaryota</taxon>
        <taxon>Fungi</taxon>
        <taxon>Fungi incertae sedis</taxon>
        <taxon>Mucoromycota</taxon>
        <taxon>Glomeromycotina</taxon>
        <taxon>Glomeromycetes</taxon>
        <taxon>Diversisporales</taxon>
        <taxon>Gigasporaceae</taxon>
        <taxon>Racocetra</taxon>
    </lineage>
</organism>
<dbReference type="EMBL" id="CAJVQC010157048">
    <property type="protein sequence ID" value="CAG8847665.1"/>
    <property type="molecule type" value="Genomic_DNA"/>
</dbReference>
<reference evidence="1" key="1">
    <citation type="submission" date="2021-06" db="EMBL/GenBank/DDBJ databases">
        <authorList>
            <person name="Kallberg Y."/>
            <person name="Tangrot J."/>
            <person name="Rosling A."/>
        </authorList>
    </citation>
    <scope>NUCLEOTIDE SEQUENCE</scope>
    <source>
        <strain evidence="1">MA461A</strain>
    </source>
</reference>
<gene>
    <name evidence="1" type="ORF">RPERSI_LOCUS34739</name>
</gene>
<evidence type="ECO:0000313" key="1">
    <source>
        <dbReference type="EMBL" id="CAG8847665.1"/>
    </source>
</evidence>
<accession>A0ACA9STQ9</accession>
<sequence length="86" mass="10123">QDQEKQKQKQFEEWKCKISSISSIATIFSTIKSLVKYYLKLNISLFLIEQIKKSMYYVAICSTIEKVKLITDYKSLHSKNINNKPN</sequence>
<feature type="non-terminal residue" evidence="1">
    <location>
        <position position="1"/>
    </location>
</feature>
<evidence type="ECO:0000313" key="2">
    <source>
        <dbReference type="Proteomes" id="UP000789920"/>
    </source>
</evidence>
<protein>
    <submittedName>
        <fullName evidence="1">25305_t:CDS:1</fullName>
    </submittedName>
</protein>
<keyword evidence="2" id="KW-1185">Reference proteome</keyword>
<feature type="non-terminal residue" evidence="1">
    <location>
        <position position="86"/>
    </location>
</feature>